<protein>
    <submittedName>
        <fullName evidence="1">Uncharacterized protein</fullName>
    </submittedName>
</protein>
<name>A0A1R4HI83_9GAMM</name>
<dbReference type="Proteomes" id="UP000195667">
    <property type="component" value="Unassembled WGS sequence"/>
</dbReference>
<gene>
    <name evidence="1" type="ORF">CRENPOLYSF1_810004</name>
</gene>
<reference evidence="2" key="1">
    <citation type="submission" date="2017-02" db="EMBL/GenBank/DDBJ databases">
        <authorList>
            <person name="Daims H."/>
        </authorList>
    </citation>
    <scope>NUCLEOTIDE SEQUENCE [LARGE SCALE GENOMIC DNA]</scope>
</reference>
<keyword evidence="2" id="KW-1185">Reference proteome</keyword>
<dbReference type="OrthoDB" id="5569890at2"/>
<dbReference type="AlphaFoldDB" id="A0A1R4HI83"/>
<organism evidence="1 2">
    <name type="scientific">Crenothrix polyspora</name>
    <dbReference type="NCBI Taxonomy" id="360316"/>
    <lineage>
        <taxon>Bacteria</taxon>
        <taxon>Pseudomonadati</taxon>
        <taxon>Pseudomonadota</taxon>
        <taxon>Gammaproteobacteria</taxon>
        <taxon>Methylococcales</taxon>
        <taxon>Crenotrichaceae</taxon>
        <taxon>Crenothrix</taxon>
    </lineage>
</organism>
<dbReference type="RefSeq" id="WP_087145009.1">
    <property type="nucleotide sequence ID" value="NZ_FUKI01000161.1"/>
</dbReference>
<accession>A0A1R4HI83</accession>
<proteinExistence type="predicted"/>
<dbReference type="EMBL" id="FUKI01000161">
    <property type="protein sequence ID" value="SJM95946.1"/>
    <property type="molecule type" value="Genomic_DNA"/>
</dbReference>
<sequence length="76" mass="8277">MNLKEAELLWGAGALQTPVIKKYTGGDEGWVVTLNGKHKLNATLETARGEVRVFKRLDVAVDLLFGLGVGKVEVVR</sequence>
<evidence type="ECO:0000313" key="1">
    <source>
        <dbReference type="EMBL" id="SJM95946.1"/>
    </source>
</evidence>
<evidence type="ECO:0000313" key="2">
    <source>
        <dbReference type="Proteomes" id="UP000195667"/>
    </source>
</evidence>